<keyword evidence="3" id="KW-1185">Reference proteome</keyword>
<evidence type="ECO:0000313" key="2">
    <source>
        <dbReference type="EMBL" id="KAK8981498.1"/>
    </source>
</evidence>
<accession>A0ABR2NZP4</accession>
<comment type="caution">
    <text evidence="2">The sequence shown here is derived from an EMBL/GenBank/DDBJ whole genome shotgun (WGS) entry which is preliminary data.</text>
</comment>
<dbReference type="Pfam" id="PF08423">
    <property type="entry name" value="Rad51"/>
    <property type="match status" value="1"/>
</dbReference>
<evidence type="ECO:0000259" key="1">
    <source>
        <dbReference type="Pfam" id="PF08423"/>
    </source>
</evidence>
<feature type="domain" description="Rad51-like C-terminal" evidence="1">
    <location>
        <begin position="58"/>
        <end position="132"/>
    </location>
</feature>
<evidence type="ECO:0000313" key="3">
    <source>
        <dbReference type="Proteomes" id="UP001396334"/>
    </source>
</evidence>
<reference evidence="2 3" key="1">
    <citation type="journal article" date="2024" name="G3 (Bethesda)">
        <title>Genome assembly of Hibiscus sabdariffa L. provides insights into metabolisms of medicinal natural products.</title>
        <authorList>
            <person name="Kim T."/>
        </authorList>
    </citation>
    <scope>NUCLEOTIDE SEQUENCE [LARGE SCALE GENOMIC DNA]</scope>
    <source>
        <strain evidence="2">TK-2024</strain>
        <tissue evidence="2">Old leaves</tissue>
    </source>
</reference>
<proteinExistence type="predicted"/>
<name>A0ABR2NZP4_9ROSI</name>
<organism evidence="2 3">
    <name type="scientific">Hibiscus sabdariffa</name>
    <name type="common">roselle</name>
    <dbReference type="NCBI Taxonomy" id="183260"/>
    <lineage>
        <taxon>Eukaryota</taxon>
        <taxon>Viridiplantae</taxon>
        <taxon>Streptophyta</taxon>
        <taxon>Embryophyta</taxon>
        <taxon>Tracheophyta</taxon>
        <taxon>Spermatophyta</taxon>
        <taxon>Magnoliopsida</taxon>
        <taxon>eudicotyledons</taxon>
        <taxon>Gunneridae</taxon>
        <taxon>Pentapetalae</taxon>
        <taxon>rosids</taxon>
        <taxon>malvids</taxon>
        <taxon>Malvales</taxon>
        <taxon>Malvaceae</taxon>
        <taxon>Malvoideae</taxon>
        <taxon>Hibiscus</taxon>
    </lineage>
</organism>
<dbReference type="EMBL" id="JBBPBN010000089">
    <property type="protein sequence ID" value="KAK8981498.1"/>
    <property type="molecule type" value="Genomic_DNA"/>
</dbReference>
<protein>
    <recommendedName>
        <fullName evidence="1">Rad51-like C-terminal domain-containing protein</fullName>
    </recommendedName>
</protein>
<gene>
    <name evidence="2" type="ORF">V6N11_027912</name>
</gene>
<sequence length="183" mass="20504">MMAATITVSVSVSMTHLYIAELDWIQSPFPPSFIYFFVSGKTECKFGIIIELIYHFLCMSKVVYARAGTHEHRYILLTDLAAKMSEEPVMLLFLDSVIALVRVDCIGRGSRLKTLQLGLHQYLQKSSTLFSMFGNSGDCSPENKASKLHGARDDYATAFSDFVQVTLDRSHKSSSPVAEYMPQ</sequence>
<dbReference type="Proteomes" id="UP001396334">
    <property type="component" value="Unassembled WGS sequence"/>
</dbReference>
<dbReference type="InterPro" id="IPR013632">
    <property type="entry name" value="Rad51_C"/>
</dbReference>